<keyword evidence="3" id="KW-1185">Reference proteome</keyword>
<dbReference type="Gramene" id="AET4Gv20490500.19">
    <property type="protein sequence ID" value="AET4Gv20490500.19"/>
    <property type="gene ID" value="AET4Gv20490500"/>
</dbReference>
<feature type="region of interest" description="Disordered" evidence="1">
    <location>
        <begin position="136"/>
        <end position="155"/>
    </location>
</feature>
<organism evidence="2 3">
    <name type="scientific">Aegilops tauschii subsp. strangulata</name>
    <name type="common">Goatgrass</name>
    <dbReference type="NCBI Taxonomy" id="200361"/>
    <lineage>
        <taxon>Eukaryota</taxon>
        <taxon>Viridiplantae</taxon>
        <taxon>Streptophyta</taxon>
        <taxon>Embryophyta</taxon>
        <taxon>Tracheophyta</taxon>
        <taxon>Spermatophyta</taxon>
        <taxon>Magnoliopsida</taxon>
        <taxon>Liliopsida</taxon>
        <taxon>Poales</taxon>
        <taxon>Poaceae</taxon>
        <taxon>BOP clade</taxon>
        <taxon>Pooideae</taxon>
        <taxon>Triticodae</taxon>
        <taxon>Triticeae</taxon>
        <taxon>Triticinae</taxon>
        <taxon>Aegilops</taxon>
    </lineage>
</organism>
<protein>
    <submittedName>
        <fullName evidence="2">Uncharacterized protein</fullName>
    </submittedName>
</protein>
<evidence type="ECO:0000313" key="3">
    <source>
        <dbReference type="Proteomes" id="UP000015105"/>
    </source>
</evidence>
<dbReference type="EnsemblPlants" id="AET4Gv20490500.19">
    <property type="protein sequence ID" value="AET4Gv20490500.19"/>
    <property type="gene ID" value="AET4Gv20490500"/>
</dbReference>
<accession>A0A453I923</accession>
<reference evidence="2" key="4">
    <citation type="submission" date="2019-03" db="UniProtKB">
        <authorList>
            <consortium name="EnsemblPlants"/>
        </authorList>
    </citation>
    <scope>IDENTIFICATION</scope>
</reference>
<reference evidence="3" key="2">
    <citation type="journal article" date="2017" name="Nat. Plants">
        <title>The Aegilops tauschii genome reveals multiple impacts of transposons.</title>
        <authorList>
            <person name="Zhao G."/>
            <person name="Zou C."/>
            <person name="Li K."/>
            <person name="Wang K."/>
            <person name="Li T."/>
            <person name="Gao L."/>
            <person name="Zhang X."/>
            <person name="Wang H."/>
            <person name="Yang Z."/>
            <person name="Liu X."/>
            <person name="Jiang W."/>
            <person name="Mao L."/>
            <person name="Kong X."/>
            <person name="Jiao Y."/>
            <person name="Jia J."/>
        </authorList>
    </citation>
    <scope>NUCLEOTIDE SEQUENCE [LARGE SCALE GENOMIC DNA]</scope>
    <source>
        <strain evidence="3">cv. AL8/78</strain>
    </source>
</reference>
<feature type="region of interest" description="Disordered" evidence="1">
    <location>
        <begin position="93"/>
        <end position="117"/>
    </location>
</feature>
<evidence type="ECO:0000313" key="2">
    <source>
        <dbReference type="EnsemblPlants" id="AET4Gv20490500.19"/>
    </source>
</evidence>
<sequence length="155" mass="17661">MIFLQVRPNPKLRQKKPSFDLQDLLASNDSPSWPDSNSRVNFQMGEERETVCGDWVDKVVVNNNHSLGDWEGDNTALPDFFYQRYHSGLRDEQQRPRFCSTNTDDSDDIDVATSDSSESDALWQFNVSSINSSVIQSGSKIKKPQTKIREASDTR</sequence>
<reference evidence="3" key="1">
    <citation type="journal article" date="2014" name="Science">
        <title>Ancient hybridizations among the ancestral genomes of bread wheat.</title>
        <authorList>
            <consortium name="International Wheat Genome Sequencing Consortium,"/>
            <person name="Marcussen T."/>
            <person name="Sandve S.R."/>
            <person name="Heier L."/>
            <person name="Spannagl M."/>
            <person name="Pfeifer M."/>
            <person name="Jakobsen K.S."/>
            <person name="Wulff B.B."/>
            <person name="Steuernagel B."/>
            <person name="Mayer K.F."/>
            <person name="Olsen O.A."/>
        </authorList>
    </citation>
    <scope>NUCLEOTIDE SEQUENCE [LARGE SCALE GENOMIC DNA]</scope>
    <source>
        <strain evidence="3">cv. AL8/78</strain>
    </source>
</reference>
<name>A0A453I923_AEGTS</name>
<dbReference type="AlphaFoldDB" id="A0A453I923"/>
<proteinExistence type="predicted"/>
<evidence type="ECO:0000256" key="1">
    <source>
        <dbReference type="SAM" id="MobiDB-lite"/>
    </source>
</evidence>
<dbReference type="Proteomes" id="UP000015105">
    <property type="component" value="Chromosome 4D"/>
</dbReference>
<reference evidence="2" key="3">
    <citation type="journal article" date="2017" name="Nature">
        <title>Genome sequence of the progenitor of the wheat D genome Aegilops tauschii.</title>
        <authorList>
            <person name="Luo M.C."/>
            <person name="Gu Y.Q."/>
            <person name="Puiu D."/>
            <person name="Wang H."/>
            <person name="Twardziok S.O."/>
            <person name="Deal K.R."/>
            <person name="Huo N."/>
            <person name="Zhu T."/>
            <person name="Wang L."/>
            <person name="Wang Y."/>
            <person name="McGuire P.E."/>
            <person name="Liu S."/>
            <person name="Long H."/>
            <person name="Ramasamy R.K."/>
            <person name="Rodriguez J.C."/>
            <person name="Van S.L."/>
            <person name="Yuan L."/>
            <person name="Wang Z."/>
            <person name="Xia Z."/>
            <person name="Xiao L."/>
            <person name="Anderson O.D."/>
            <person name="Ouyang S."/>
            <person name="Liang Y."/>
            <person name="Zimin A.V."/>
            <person name="Pertea G."/>
            <person name="Qi P."/>
            <person name="Bennetzen J.L."/>
            <person name="Dai X."/>
            <person name="Dawson M.W."/>
            <person name="Muller H.G."/>
            <person name="Kugler K."/>
            <person name="Rivarola-Duarte L."/>
            <person name="Spannagl M."/>
            <person name="Mayer K.F.X."/>
            <person name="Lu F.H."/>
            <person name="Bevan M.W."/>
            <person name="Leroy P."/>
            <person name="Li P."/>
            <person name="You F.M."/>
            <person name="Sun Q."/>
            <person name="Liu Z."/>
            <person name="Lyons E."/>
            <person name="Wicker T."/>
            <person name="Salzberg S.L."/>
            <person name="Devos K.M."/>
            <person name="Dvorak J."/>
        </authorList>
    </citation>
    <scope>NUCLEOTIDE SEQUENCE [LARGE SCALE GENOMIC DNA]</scope>
    <source>
        <strain evidence="2">cv. AL8/78</strain>
    </source>
</reference>
<reference evidence="2" key="5">
    <citation type="journal article" date="2021" name="G3 (Bethesda)">
        <title>Aegilops tauschii genome assembly Aet v5.0 features greater sequence contiguity and improved annotation.</title>
        <authorList>
            <person name="Wang L."/>
            <person name="Zhu T."/>
            <person name="Rodriguez J.C."/>
            <person name="Deal K.R."/>
            <person name="Dubcovsky J."/>
            <person name="McGuire P.E."/>
            <person name="Lux T."/>
            <person name="Spannagl M."/>
            <person name="Mayer K.F.X."/>
            <person name="Baldrich P."/>
            <person name="Meyers B.C."/>
            <person name="Huo N."/>
            <person name="Gu Y.Q."/>
            <person name="Zhou H."/>
            <person name="Devos K.M."/>
            <person name="Bennetzen J.L."/>
            <person name="Unver T."/>
            <person name="Budak H."/>
            <person name="Gulick P.J."/>
            <person name="Galiba G."/>
            <person name="Kalapos B."/>
            <person name="Nelson D.R."/>
            <person name="Li P."/>
            <person name="You F.M."/>
            <person name="Luo M.C."/>
            <person name="Dvorak J."/>
        </authorList>
    </citation>
    <scope>NUCLEOTIDE SEQUENCE [LARGE SCALE GENOMIC DNA]</scope>
    <source>
        <strain evidence="2">cv. AL8/78</strain>
    </source>
</reference>